<evidence type="ECO:0008006" key="3">
    <source>
        <dbReference type="Google" id="ProtNLM"/>
    </source>
</evidence>
<gene>
    <name evidence="1" type="ORF">IDJ81_03275</name>
</gene>
<protein>
    <recommendedName>
        <fullName evidence="3">BLUF domain-containing protein</fullName>
    </recommendedName>
</protein>
<sequence length="138" mass="15839">MLVDDAKFPIVHMYYNRTDERGDDASFQIFEDLLQREQTFILIGVGEDADHDQSVEERKRVTLWMKRNRQALHSYVRAMVYIEPSKAKRLLAKTSAPIFQKFWGFPMLFTASEAEAESVAAQLLAGEHAGQIEEDQAS</sequence>
<evidence type="ECO:0000313" key="2">
    <source>
        <dbReference type="Proteomes" id="UP000663637"/>
    </source>
</evidence>
<dbReference type="RefSeq" id="WP_102154821.1">
    <property type="nucleotide sequence ID" value="NZ_CP061510.1"/>
</dbReference>
<keyword evidence="2" id="KW-1185">Reference proteome</keyword>
<organism evidence="1 2">
    <name type="scientific">Tsuneonella flava</name>
    <dbReference type="NCBI Taxonomy" id="2055955"/>
    <lineage>
        <taxon>Bacteria</taxon>
        <taxon>Pseudomonadati</taxon>
        <taxon>Pseudomonadota</taxon>
        <taxon>Alphaproteobacteria</taxon>
        <taxon>Sphingomonadales</taxon>
        <taxon>Erythrobacteraceae</taxon>
        <taxon>Tsuneonella</taxon>
    </lineage>
</organism>
<dbReference type="EMBL" id="CP061510">
    <property type="protein sequence ID" value="QSB45178.1"/>
    <property type="molecule type" value="Genomic_DNA"/>
</dbReference>
<name>A0ABX7KBD1_9SPHN</name>
<accession>A0ABX7KBD1</accession>
<proteinExistence type="predicted"/>
<evidence type="ECO:0000313" key="1">
    <source>
        <dbReference type="EMBL" id="QSB45178.1"/>
    </source>
</evidence>
<reference evidence="1 2" key="1">
    <citation type="submission" date="2020-09" db="EMBL/GenBank/DDBJ databases">
        <title>Complete genome sequence of altererythrobacter flavus SS-21NJ, isolated from Dongying oil sludge in Shandong province.</title>
        <authorList>
            <person name="Sun S."/>
            <person name="Zhang Z."/>
        </authorList>
    </citation>
    <scope>NUCLEOTIDE SEQUENCE [LARGE SCALE GENOMIC DNA]</scope>
    <source>
        <strain evidence="1 2">SS-21NJ</strain>
    </source>
</reference>
<dbReference type="Proteomes" id="UP000663637">
    <property type="component" value="Chromosome"/>
</dbReference>